<dbReference type="AlphaFoldDB" id="A0A0P1MMT6"/>
<reference evidence="2" key="1">
    <citation type="submission" date="2015-11" db="EMBL/GenBank/DDBJ databases">
        <authorList>
            <person name="Varghese N."/>
        </authorList>
    </citation>
    <scope>NUCLEOTIDE SEQUENCE [LARGE SCALE GENOMIC DNA]</scope>
    <source>
        <strain evidence="2">JGI-23</strain>
    </source>
</reference>
<dbReference type="CDD" id="cd07820">
    <property type="entry name" value="SRPBCC_3"/>
    <property type="match status" value="1"/>
</dbReference>
<accession>A0A0P1MMT6</accession>
<dbReference type="SUPFAM" id="SSF55961">
    <property type="entry name" value="Bet v1-like"/>
    <property type="match status" value="1"/>
</dbReference>
<dbReference type="Gene3D" id="3.30.530.20">
    <property type="match status" value="1"/>
</dbReference>
<proteinExistence type="predicted"/>
<evidence type="ECO:0000313" key="2">
    <source>
        <dbReference type="Proteomes" id="UP000199197"/>
    </source>
</evidence>
<dbReference type="InterPro" id="IPR023393">
    <property type="entry name" value="START-like_dom_sf"/>
</dbReference>
<dbReference type="RefSeq" id="WP_092347047.1">
    <property type="nucleotide sequence ID" value="NZ_CZVW01000002.1"/>
</dbReference>
<keyword evidence="2" id="KW-1185">Reference proteome</keyword>
<organism evidence="1 2">
    <name type="scientific">Candidatus Chryseopegocella kryptomonas</name>
    <dbReference type="NCBI Taxonomy" id="1633643"/>
    <lineage>
        <taxon>Bacteria</taxon>
        <taxon>Pseudomonadati</taxon>
        <taxon>Candidatus Kryptoniota</taxon>
        <taxon>Candidatus Chryseopegocella</taxon>
    </lineage>
</organism>
<gene>
    <name evidence="1" type="ORF">JGI23_00185</name>
</gene>
<sequence length="151" mass="18086">MLHCLHYKTKLKIDIDTAWEFFSDPKNLNIITPPDLSFEIISGAERKMYPGQIIIYKITPFPFLRTYWITEITHVVPKKLFVDEQRFGPYKFWHHKHIFEETPDGTIVEDIVHYLLPFGIVGKLANRVLISKRLKYIFDFRKMKLNELFNK</sequence>
<name>A0A0P1MMT6_9BACT</name>
<dbReference type="EMBL" id="CZVW01000002">
    <property type="protein sequence ID" value="CUS96823.1"/>
    <property type="molecule type" value="Genomic_DNA"/>
</dbReference>
<dbReference type="OrthoDB" id="9793552at2"/>
<evidence type="ECO:0000313" key="1">
    <source>
        <dbReference type="EMBL" id="CUS96823.1"/>
    </source>
</evidence>
<protein>
    <submittedName>
        <fullName evidence="1">Ligand-binding SRPBCC domain-containing protein</fullName>
    </submittedName>
</protein>
<dbReference type="Proteomes" id="UP000199197">
    <property type="component" value="Unassembled WGS sequence"/>
</dbReference>